<dbReference type="Proteomes" id="UP000007110">
    <property type="component" value="Unassembled WGS sequence"/>
</dbReference>
<dbReference type="InParanoid" id="A0A7M7N278"/>
<dbReference type="OrthoDB" id="269822at2759"/>
<evidence type="ECO:0000259" key="18">
    <source>
        <dbReference type="PROSITE" id="PS50004"/>
    </source>
</evidence>
<dbReference type="PROSITE" id="PS50008">
    <property type="entry name" value="PIPLC_Y_DOMAIN"/>
    <property type="match status" value="1"/>
</dbReference>
<dbReference type="SMART" id="SM00149">
    <property type="entry name" value="PLCYc"/>
    <property type="match status" value="1"/>
</dbReference>
<feature type="domain" description="C2" evidence="18">
    <location>
        <begin position="643"/>
        <end position="766"/>
    </location>
</feature>
<feature type="domain" description="PI-PLC Y-box" evidence="19">
    <location>
        <begin position="536"/>
        <end position="643"/>
    </location>
</feature>
<dbReference type="GO" id="GO:0005737">
    <property type="term" value="C:cytoplasm"/>
    <property type="evidence" value="ECO:0007669"/>
    <property type="project" value="UniProtKB-SubCell"/>
</dbReference>
<feature type="binding site" evidence="13">
    <location>
        <position position="583"/>
    </location>
    <ligand>
        <name>substrate</name>
    </ligand>
</feature>
<evidence type="ECO:0000256" key="2">
    <source>
        <dbReference type="ARBA" id="ARBA00012368"/>
    </source>
</evidence>
<dbReference type="OMA" id="EGEAHMT"/>
<feature type="binding site" evidence="14">
    <location>
        <position position="336"/>
    </location>
    <ligand>
        <name>Ca(2+)</name>
        <dbReference type="ChEBI" id="CHEBI:29108"/>
        <label>3</label>
        <note>catalytic</note>
    </ligand>
</feature>
<feature type="binding site" evidence="14">
    <location>
        <position position="735"/>
    </location>
    <ligand>
        <name>Ca(2+)</name>
        <dbReference type="ChEBI" id="CHEBI:29108"/>
        <label>5</label>
    </ligand>
</feature>
<reference evidence="22" key="1">
    <citation type="submission" date="2015-02" db="EMBL/GenBank/DDBJ databases">
        <title>Genome sequencing for Strongylocentrotus purpuratus.</title>
        <authorList>
            <person name="Murali S."/>
            <person name="Liu Y."/>
            <person name="Vee V."/>
            <person name="English A."/>
            <person name="Wang M."/>
            <person name="Skinner E."/>
            <person name="Han Y."/>
            <person name="Muzny D.M."/>
            <person name="Worley K.C."/>
            <person name="Gibbs R.A."/>
        </authorList>
    </citation>
    <scope>NUCLEOTIDE SEQUENCE</scope>
</reference>
<feature type="binding site" evidence="14">
    <location>
        <position position="367"/>
    </location>
    <ligand>
        <name>Ca(2+)</name>
        <dbReference type="ChEBI" id="CHEBI:29108"/>
        <label>3</label>
        <note>catalytic</note>
    </ligand>
</feature>
<evidence type="ECO:0000256" key="5">
    <source>
        <dbReference type="ARBA" id="ARBA00022737"/>
    </source>
</evidence>
<dbReference type="SUPFAM" id="SSF51695">
    <property type="entry name" value="PLC-like phosphodiesterases"/>
    <property type="match status" value="1"/>
</dbReference>
<dbReference type="FunCoup" id="A0A7M7N278">
    <property type="interactions" value="915"/>
</dbReference>
<dbReference type="FunFam" id="1.10.238.10:FF:000795">
    <property type="entry name" value="Phosphoinositide phospholipase C"/>
    <property type="match status" value="1"/>
</dbReference>
<dbReference type="EnsemblMetazoa" id="XM_030974149">
    <property type="protein sequence ID" value="XP_030830009"/>
    <property type="gene ID" value="LOC100891267"/>
</dbReference>
<feature type="binding site" evidence="14">
    <location>
        <position position="736"/>
    </location>
    <ligand>
        <name>Ca(2+)</name>
        <dbReference type="ChEBI" id="CHEBI:29108"/>
        <label>5</label>
    </ligand>
</feature>
<dbReference type="InterPro" id="IPR015359">
    <property type="entry name" value="PLC_EF-hand-like"/>
</dbReference>
<feature type="active site" evidence="12">
    <location>
        <position position="335"/>
    </location>
</feature>
<dbReference type="InterPro" id="IPR011993">
    <property type="entry name" value="PH-like_dom_sf"/>
</dbReference>
<dbReference type="InterPro" id="IPR011992">
    <property type="entry name" value="EF-hand-dom_pair"/>
</dbReference>
<keyword evidence="7 14" id="KW-0106">Calcium</keyword>
<feature type="compositionally biased region" description="Acidic residues" evidence="16">
    <location>
        <begin position="473"/>
        <end position="492"/>
    </location>
</feature>
<organism evidence="21 22">
    <name type="scientific">Strongylocentrotus purpuratus</name>
    <name type="common">Purple sea urchin</name>
    <dbReference type="NCBI Taxonomy" id="7668"/>
    <lineage>
        <taxon>Eukaryota</taxon>
        <taxon>Metazoa</taxon>
        <taxon>Echinodermata</taxon>
        <taxon>Eleutherozoa</taxon>
        <taxon>Echinozoa</taxon>
        <taxon>Echinoidea</taxon>
        <taxon>Euechinoidea</taxon>
        <taxon>Echinacea</taxon>
        <taxon>Camarodonta</taxon>
        <taxon>Echinidea</taxon>
        <taxon>Strongylocentrotidae</taxon>
        <taxon>Strongylocentrotus</taxon>
    </lineage>
</organism>
<accession>A0A7M7N278</accession>
<evidence type="ECO:0000256" key="16">
    <source>
        <dbReference type="SAM" id="MobiDB-lite"/>
    </source>
</evidence>
<feature type="binding site" evidence="14">
    <location>
        <position position="365"/>
    </location>
    <ligand>
        <name>Ca(2+)</name>
        <dbReference type="ChEBI" id="CHEBI:29108"/>
        <label>3</label>
        <note>catalytic</note>
    </ligand>
</feature>
<evidence type="ECO:0000256" key="6">
    <source>
        <dbReference type="ARBA" id="ARBA00022801"/>
    </source>
</evidence>
<keyword evidence="4 14" id="KW-0479">Metal-binding</keyword>
<dbReference type="GO" id="GO:0005886">
    <property type="term" value="C:plasma membrane"/>
    <property type="evidence" value="ECO:0000318"/>
    <property type="project" value="GO_Central"/>
</dbReference>
<dbReference type="InterPro" id="IPR035892">
    <property type="entry name" value="C2_domain_sf"/>
</dbReference>
<evidence type="ECO:0000256" key="7">
    <source>
        <dbReference type="ARBA" id="ARBA00022837"/>
    </source>
</evidence>
<dbReference type="Pfam" id="PF00168">
    <property type="entry name" value="C2"/>
    <property type="match status" value="1"/>
</dbReference>
<dbReference type="Pfam" id="PF00388">
    <property type="entry name" value="PI-PLC-X"/>
    <property type="match status" value="1"/>
</dbReference>
<dbReference type="Pfam" id="PF16457">
    <property type="entry name" value="PH_12"/>
    <property type="match status" value="1"/>
</dbReference>
<dbReference type="InterPro" id="IPR001192">
    <property type="entry name" value="PI-PLC_fam"/>
</dbReference>
<keyword evidence="3" id="KW-0963">Cytoplasm</keyword>
<dbReference type="Pfam" id="PF00387">
    <property type="entry name" value="PI-PLC-Y"/>
    <property type="match status" value="1"/>
</dbReference>
<keyword evidence="8 15" id="KW-0442">Lipid degradation</keyword>
<dbReference type="InterPro" id="IPR017946">
    <property type="entry name" value="PLC-like_Pdiesterase_TIM-brl"/>
</dbReference>
<feature type="binding site" evidence="13">
    <location>
        <position position="556"/>
    </location>
    <ligand>
        <name>substrate</name>
    </ligand>
</feature>
<dbReference type="Gene3D" id="2.30.29.30">
    <property type="entry name" value="Pleckstrin-homology domain (PH domain)/Phosphotyrosine-binding domain (PTB)"/>
    <property type="match status" value="1"/>
</dbReference>
<dbReference type="GO" id="GO:0005509">
    <property type="term" value="F:calcium ion binding"/>
    <property type="evidence" value="ECO:0007669"/>
    <property type="project" value="InterPro"/>
</dbReference>
<evidence type="ECO:0000256" key="9">
    <source>
        <dbReference type="ARBA" id="ARBA00023098"/>
    </source>
</evidence>
<evidence type="ECO:0000256" key="11">
    <source>
        <dbReference type="ARBA" id="ARBA00023674"/>
    </source>
</evidence>
<dbReference type="InterPro" id="IPR028391">
    <property type="entry name" value="PLC-delta1_cat"/>
</dbReference>
<evidence type="ECO:0000256" key="10">
    <source>
        <dbReference type="ARBA" id="ARBA00023224"/>
    </source>
</evidence>
<protein>
    <recommendedName>
        <fullName evidence="2 15">Phosphoinositide phospholipase C</fullName>
        <ecNumber evidence="2 15">3.1.4.11</ecNumber>
    </recommendedName>
</protein>
<evidence type="ECO:0000259" key="19">
    <source>
        <dbReference type="PROSITE" id="PS50008"/>
    </source>
</evidence>
<reference evidence="21" key="2">
    <citation type="submission" date="2021-01" db="UniProtKB">
        <authorList>
            <consortium name="EnsemblMetazoa"/>
        </authorList>
    </citation>
    <scope>IDENTIFICATION</scope>
</reference>
<dbReference type="FunFam" id="1.10.238.10:FF:000005">
    <property type="entry name" value="Phosphoinositide phospholipase C"/>
    <property type="match status" value="1"/>
</dbReference>
<dbReference type="PROSITE" id="PS50222">
    <property type="entry name" value="EF_HAND_2"/>
    <property type="match status" value="1"/>
</dbReference>
<dbReference type="GO" id="GO:0035556">
    <property type="term" value="P:intracellular signal transduction"/>
    <property type="evidence" value="ECO:0007669"/>
    <property type="project" value="InterPro"/>
</dbReference>
<dbReference type="CDD" id="cd16202">
    <property type="entry name" value="EFh_PI-PLCdelta"/>
    <property type="match status" value="1"/>
</dbReference>
<dbReference type="SUPFAM" id="SSF50729">
    <property type="entry name" value="PH domain-like"/>
    <property type="match status" value="1"/>
</dbReference>
<keyword evidence="5" id="KW-0677">Repeat</keyword>
<dbReference type="CDD" id="cd01248">
    <property type="entry name" value="PH_PLC_ELMO1"/>
    <property type="match status" value="1"/>
</dbReference>
<dbReference type="PRINTS" id="PR00390">
    <property type="entry name" value="PHPHLIPASEC"/>
</dbReference>
<evidence type="ECO:0000259" key="20">
    <source>
        <dbReference type="PROSITE" id="PS50222"/>
    </source>
</evidence>
<comment type="cofactor">
    <cofactor evidence="14">
        <name>Ca(2+)</name>
        <dbReference type="ChEBI" id="CHEBI:29108"/>
    </cofactor>
    <text evidence="14">Binds 3 Ca(2+) ions per subunit. Two of the Ca(2+) ions are bound to the C2 domain.</text>
</comment>
<dbReference type="GO" id="GO:0016042">
    <property type="term" value="P:lipid catabolic process"/>
    <property type="evidence" value="ECO:0007669"/>
    <property type="project" value="UniProtKB-KW"/>
</dbReference>
<dbReference type="PROSITE" id="PS50003">
    <property type="entry name" value="PH_DOMAIN"/>
    <property type="match status" value="1"/>
</dbReference>
<dbReference type="SMART" id="SM00054">
    <property type="entry name" value="EFh"/>
    <property type="match status" value="1"/>
</dbReference>
<dbReference type="EC" id="3.1.4.11" evidence="2 15"/>
<dbReference type="PANTHER" id="PTHR10336">
    <property type="entry name" value="PHOSPHOINOSITIDE-SPECIFIC PHOSPHOLIPASE C FAMILY PROTEIN"/>
    <property type="match status" value="1"/>
</dbReference>
<proteinExistence type="predicted"/>
<feature type="binding site" evidence="13">
    <location>
        <position position="464"/>
    </location>
    <ligand>
        <name>substrate</name>
    </ligand>
</feature>
<evidence type="ECO:0000313" key="21">
    <source>
        <dbReference type="EnsemblMetazoa" id="XP_030830009"/>
    </source>
</evidence>
<feature type="binding site" evidence="14">
    <location>
        <position position="737"/>
    </location>
    <ligand>
        <name>Ca(2+)</name>
        <dbReference type="ChEBI" id="CHEBI:29108"/>
        <label>5</label>
    </ligand>
</feature>
<dbReference type="InterPro" id="IPR001711">
    <property type="entry name" value="PLipase_C_Pinositol-sp_Y"/>
</dbReference>
<dbReference type="PANTHER" id="PTHR10336:SF209">
    <property type="entry name" value="PHOSPHOINOSITIDE PHOSPHOLIPASE C"/>
    <property type="match status" value="1"/>
</dbReference>
<evidence type="ECO:0000256" key="3">
    <source>
        <dbReference type="ARBA" id="ARBA00022490"/>
    </source>
</evidence>
<comment type="subcellular location">
    <subcellularLocation>
        <location evidence="1">Cytoplasm</location>
    </subcellularLocation>
</comment>
<dbReference type="CDD" id="cd08593">
    <property type="entry name" value="PI-PLCc_delta"/>
    <property type="match status" value="1"/>
</dbReference>
<name>A0A7M7N278_STRPU</name>
<dbReference type="SMART" id="SM00148">
    <property type="entry name" value="PLCXc"/>
    <property type="match status" value="1"/>
</dbReference>
<feature type="binding site" evidence="13">
    <location>
        <begin position="44"/>
        <end position="72"/>
    </location>
    <ligand>
        <name>substrate</name>
    </ligand>
</feature>
<evidence type="ECO:0000256" key="1">
    <source>
        <dbReference type="ARBA" id="ARBA00004496"/>
    </source>
</evidence>
<keyword evidence="22" id="KW-1185">Reference proteome</keyword>
<dbReference type="Gene3D" id="3.20.20.190">
    <property type="entry name" value="Phosphatidylinositol (PI) phosphodiesterase"/>
    <property type="match status" value="1"/>
</dbReference>
<feature type="binding site" evidence="14">
    <location>
        <position position="706"/>
    </location>
    <ligand>
        <name>Ca(2+)</name>
        <dbReference type="ChEBI" id="CHEBI:29108"/>
        <label>4</label>
    </ligand>
</feature>
<feature type="binding site" evidence="14">
    <location>
        <position position="683"/>
    </location>
    <ligand>
        <name>Ca(2+)</name>
        <dbReference type="ChEBI" id="CHEBI:29108"/>
        <label>4</label>
    </ligand>
</feature>
<dbReference type="AlphaFoldDB" id="A0A7M7N278"/>
<dbReference type="RefSeq" id="XP_030830009.1">
    <property type="nucleotide sequence ID" value="XM_030974149.1"/>
</dbReference>
<evidence type="ECO:0000259" key="17">
    <source>
        <dbReference type="PROSITE" id="PS50003"/>
    </source>
</evidence>
<feature type="domain" description="EF-hand" evidence="20">
    <location>
        <begin position="155"/>
        <end position="190"/>
    </location>
</feature>
<evidence type="ECO:0000313" key="22">
    <source>
        <dbReference type="Proteomes" id="UP000007110"/>
    </source>
</evidence>
<evidence type="ECO:0000256" key="4">
    <source>
        <dbReference type="ARBA" id="ARBA00022723"/>
    </source>
</evidence>
<dbReference type="PROSITE" id="PS50007">
    <property type="entry name" value="PIPLC_X_DOMAIN"/>
    <property type="match status" value="1"/>
</dbReference>
<dbReference type="SUPFAM" id="SSF47473">
    <property type="entry name" value="EF-hand"/>
    <property type="match status" value="1"/>
</dbReference>
<keyword evidence="9 15" id="KW-0443">Lipid metabolism</keyword>
<feature type="compositionally biased region" description="Basic and acidic residues" evidence="16">
    <location>
        <begin position="493"/>
        <end position="515"/>
    </location>
</feature>
<feature type="region of interest" description="Disordered" evidence="16">
    <location>
        <begin position="466"/>
        <end position="520"/>
    </location>
</feature>
<dbReference type="FunFam" id="3.20.20.190:FF:000001">
    <property type="entry name" value="Phosphoinositide phospholipase C"/>
    <property type="match status" value="1"/>
</dbReference>
<evidence type="ECO:0000256" key="8">
    <source>
        <dbReference type="ARBA" id="ARBA00022963"/>
    </source>
</evidence>
<dbReference type="CDD" id="cd00275">
    <property type="entry name" value="C2_PLC_like"/>
    <property type="match status" value="1"/>
</dbReference>
<dbReference type="Gene3D" id="1.10.238.10">
    <property type="entry name" value="EF-hand"/>
    <property type="match status" value="2"/>
</dbReference>
<dbReference type="GO" id="GO:0004435">
    <property type="term" value="F:phosphatidylinositol-4,5-bisphosphate phospholipase C activity"/>
    <property type="evidence" value="ECO:0000318"/>
    <property type="project" value="GO_Central"/>
</dbReference>
<keyword evidence="6 15" id="KW-0378">Hydrolase</keyword>
<dbReference type="SUPFAM" id="SSF49562">
    <property type="entry name" value="C2 domain (Calcium/lipid-binding domain, CaLB)"/>
    <property type="match status" value="1"/>
</dbReference>
<sequence>MSCLRPRASSFDEEDNISIAFEVLQQKEVEQIHQKLKRGTKFTKISPNSTKKHGRTFSLTDDGTALMYTPSKKSSSKATVSLSEIHEIRSGHETDTFRISKNKKKYPKERSFSLIVGNENHTVNLVAPSQDEARTWVMGLRWLKKKSQHIDIHSKQAAWIMDAFRQADVDRDGTVDFDESYKLLKKLNIKIEKVHAKRLFQFANTHSTTTKKGKVRSDALSEDEFVEFYRIITRRPDLQEVFKKYSGDDDYWTPEEFAEFMHEEQKRLEVTPEWCATNIEEYEPNQEFRDQKILTMDGFFLFMMGPSGLIFNPFHEDVYQDMKQPLAHYFINSSHNTYLLDDQLRGPSSTEAYISALQRGCRCVELDCWDGPDNDPIVYHGHTLTSKIKFRDIIEVVDKYAFAASEYPLILSFENHCSVEQQKVMAQICVSILKDKLYTNNNLHNEAAFPSPEELKGKILIKGKSLPPSAATTEDDGEVSDEDEAADIDTEDPQLKAELDKKKTTTKTEEGEKSKDKKKKKLKLAKELSDLVTLASVHYGSFPASKEKYKCHQMSSFGEAKAFGLAEDKPGDYVEHNKIFLSRIYPGGLRTNSSNYSPVPMWDVGAQIVALNFQTPCEEMDLNQGKFLQNGKSGFILKPVFCRKPNMQFNPLKPGDQYTQHVTLKVISGQQLPKPSGSKEVIDPYVKVYVLGGGSKQEFKTEVVENNGFSPTWNQEFSFEVKVPELALIRLVVQDYDMASSNEFIGQYTFPVASMQLGYHHVPILGEKGDDLLPASLFIHTMVNVS</sequence>
<keyword evidence="10" id="KW-0807">Transducer</keyword>
<dbReference type="InterPro" id="IPR000008">
    <property type="entry name" value="C2_dom"/>
</dbReference>
<dbReference type="Pfam" id="PF09279">
    <property type="entry name" value="EF-hand_like"/>
    <property type="match status" value="1"/>
</dbReference>
<evidence type="ECO:0000256" key="12">
    <source>
        <dbReference type="PIRSR" id="PIRSR628391-1"/>
    </source>
</evidence>
<feature type="domain" description="PH" evidence="17">
    <location>
        <begin position="34"/>
        <end position="145"/>
    </location>
</feature>
<dbReference type="CTD" id="100891267"/>
<dbReference type="PROSITE" id="PS50004">
    <property type="entry name" value="C2"/>
    <property type="match status" value="1"/>
</dbReference>
<feature type="active site" evidence="12">
    <location>
        <position position="380"/>
    </location>
</feature>
<dbReference type="Gene3D" id="2.60.40.150">
    <property type="entry name" value="C2 domain"/>
    <property type="match status" value="1"/>
</dbReference>
<dbReference type="InterPro" id="IPR001849">
    <property type="entry name" value="PH_domain"/>
</dbReference>
<evidence type="ECO:0000256" key="15">
    <source>
        <dbReference type="RuleBase" id="RU361133"/>
    </source>
</evidence>
<feature type="binding site" evidence="14">
    <location>
        <position position="414"/>
    </location>
    <ligand>
        <name>Ca(2+)</name>
        <dbReference type="ChEBI" id="CHEBI:29108"/>
        <label>3</label>
        <note>catalytic</note>
    </ligand>
</feature>
<evidence type="ECO:0000256" key="13">
    <source>
        <dbReference type="PIRSR" id="PIRSR628391-2"/>
    </source>
</evidence>
<evidence type="ECO:0000256" key="14">
    <source>
        <dbReference type="PIRSR" id="PIRSR628391-3"/>
    </source>
</evidence>
<feature type="binding site" evidence="13">
    <location>
        <position position="462"/>
    </location>
    <ligand>
        <name>substrate</name>
    </ligand>
</feature>
<dbReference type="SMART" id="SM00233">
    <property type="entry name" value="PH"/>
    <property type="match status" value="1"/>
</dbReference>
<dbReference type="InterPro" id="IPR000909">
    <property type="entry name" value="PLipase_C_PInositol-sp_X_dom"/>
</dbReference>
<dbReference type="SMART" id="SM00239">
    <property type="entry name" value="C2"/>
    <property type="match status" value="1"/>
</dbReference>
<dbReference type="FunFam" id="2.30.29.30:FF:000088">
    <property type="entry name" value="Phosphoinositide phospholipase C"/>
    <property type="match status" value="1"/>
</dbReference>
<dbReference type="InterPro" id="IPR002048">
    <property type="entry name" value="EF_hand_dom"/>
</dbReference>
<comment type="catalytic activity">
    <reaction evidence="11">
        <text>a 1,2-diacyl-sn-glycero-3-phospho-(1D-myo-inositol-4,5-bisphosphate) + H2O = 1D-myo-inositol 1,4,5-trisphosphate + a 1,2-diacyl-sn-glycerol + H(+)</text>
        <dbReference type="Rhea" id="RHEA:33179"/>
        <dbReference type="ChEBI" id="CHEBI:15377"/>
        <dbReference type="ChEBI" id="CHEBI:15378"/>
        <dbReference type="ChEBI" id="CHEBI:17815"/>
        <dbReference type="ChEBI" id="CHEBI:58456"/>
        <dbReference type="ChEBI" id="CHEBI:203600"/>
        <dbReference type="EC" id="3.1.4.11"/>
    </reaction>
    <physiologicalReaction direction="left-to-right" evidence="11">
        <dbReference type="Rhea" id="RHEA:33180"/>
    </physiologicalReaction>
</comment>
<dbReference type="GeneID" id="100891267"/>